<evidence type="ECO:0000256" key="2">
    <source>
        <dbReference type="RuleBase" id="RU000461"/>
    </source>
</evidence>
<evidence type="ECO:0000313" key="3">
    <source>
        <dbReference type="EMBL" id="GHJ31917.1"/>
    </source>
</evidence>
<dbReference type="PRINTS" id="PR00385">
    <property type="entry name" value="P450"/>
</dbReference>
<dbReference type="SUPFAM" id="SSF48264">
    <property type="entry name" value="Cytochrome P450"/>
    <property type="match status" value="1"/>
</dbReference>
<dbReference type="InterPro" id="IPR017972">
    <property type="entry name" value="Cyt_P450_CS"/>
</dbReference>
<dbReference type="InterPro" id="IPR002397">
    <property type="entry name" value="Cyt_P450_B"/>
</dbReference>
<keyword evidence="2" id="KW-0560">Oxidoreductase</keyword>
<evidence type="ECO:0000256" key="1">
    <source>
        <dbReference type="ARBA" id="ARBA00010617"/>
    </source>
</evidence>
<keyword evidence="2" id="KW-0349">Heme</keyword>
<dbReference type="PROSITE" id="PS00086">
    <property type="entry name" value="CYTOCHROME_P450"/>
    <property type="match status" value="1"/>
</dbReference>
<dbReference type="PANTHER" id="PTHR46696:SF1">
    <property type="entry name" value="CYTOCHROME P450 YJIB-RELATED"/>
    <property type="match status" value="1"/>
</dbReference>
<dbReference type="Pfam" id="PF00067">
    <property type="entry name" value="p450"/>
    <property type="match status" value="1"/>
</dbReference>
<dbReference type="PANTHER" id="PTHR46696">
    <property type="entry name" value="P450, PUTATIVE (EUROFUNG)-RELATED"/>
    <property type="match status" value="1"/>
</dbReference>
<keyword evidence="2" id="KW-0503">Monooxygenase</keyword>
<keyword evidence="2" id="KW-0408">Iron</keyword>
<comment type="similarity">
    <text evidence="1 2">Belongs to the cytochrome P450 family.</text>
</comment>
<dbReference type="InterPro" id="IPR001128">
    <property type="entry name" value="Cyt_P450"/>
</dbReference>
<sequence length="370" mass="40618">MAWAISSQHLLKKLLTDPRVSKDPNQHWPTWINGEIPADWPLISWVGVRNMFTAYGTDHRRLRTLVSKAFTARRTAALRPRVERICAELLDRLAATPPGETADLRDGYAYPLPLQVICELFGLEDEALRQRMSRFADSAFHTSAGSEEVTANFEEMFAIMDELVASKRERPGDDLTSGLIAVRDENDSALSERELCDTLALMLTAGHETTVNLLGNAIHALLTRPGQLELVTTGRAPWDDVIEETLRHSAPVAHVPLRYAVEDIALENGVVLRQGDAILAGYAAAGRDPEVHGKDADVFDVTREPKSHLSFGHGVHLCVGAPLARLEAAIALPALFDRFPGLSLAVGPDELTPVDSFISNGYRSLPVRLS</sequence>
<proteinExistence type="inferred from homology"/>
<keyword evidence="2" id="KW-0479">Metal-binding</keyword>
<dbReference type="InterPro" id="IPR036396">
    <property type="entry name" value="Cyt_P450_sf"/>
</dbReference>
<dbReference type="Gene3D" id="1.10.630.10">
    <property type="entry name" value="Cytochrome P450"/>
    <property type="match status" value="1"/>
</dbReference>
<accession>A0ABQ3U8W0</accession>
<organism evidence="3 4">
    <name type="scientific">Streptomyces hygroscopicus</name>
    <dbReference type="NCBI Taxonomy" id="1912"/>
    <lineage>
        <taxon>Bacteria</taxon>
        <taxon>Bacillati</taxon>
        <taxon>Actinomycetota</taxon>
        <taxon>Actinomycetes</taxon>
        <taxon>Kitasatosporales</taxon>
        <taxon>Streptomycetaceae</taxon>
        <taxon>Streptomyces</taxon>
        <taxon>Streptomyces violaceusniger group</taxon>
    </lineage>
</organism>
<comment type="caution">
    <text evidence="3">The sequence shown here is derived from an EMBL/GenBank/DDBJ whole genome shotgun (WGS) entry which is preliminary data.</text>
</comment>
<protein>
    <submittedName>
        <fullName evidence="3">Cytochrome P450</fullName>
    </submittedName>
</protein>
<name>A0ABQ3U8W0_STRHY</name>
<dbReference type="CDD" id="cd11029">
    <property type="entry name" value="CYP107-like"/>
    <property type="match status" value="1"/>
</dbReference>
<dbReference type="PRINTS" id="PR00359">
    <property type="entry name" value="BP450"/>
</dbReference>
<gene>
    <name evidence="3" type="ORF">TPA0910_63500</name>
</gene>
<dbReference type="EMBL" id="BNEK01000005">
    <property type="protein sequence ID" value="GHJ31917.1"/>
    <property type="molecule type" value="Genomic_DNA"/>
</dbReference>
<reference evidence="3" key="1">
    <citation type="submission" date="2024-05" db="EMBL/GenBank/DDBJ databases">
        <title>Whole genome shotgun sequence of Streptomyces hygroscopicus NBRC 113678.</title>
        <authorList>
            <person name="Komaki H."/>
            <person name="Tamura T."/>
        </authorList>
    </citation>
    <scope>NUCLEOTIDE SEQUENCE</scope>
    <source>
        <strain evidence="3">N11-34</strain>
    </source>
</reference>
<evidence type="ECO:0000313" key="4">
    <source>
        <dbReference type="Proteomes" id="UP001054854"/>
    </source>
</evidence>
<dbReference type="Proteomes" id="UP001054854">
    <property type="component" value="Unassembled WGS sequence"/>
</dbReference>
<keyword evidence="4" id="KW-1185">Reference proteome</keyword>